<protein>
    <submittedName>
        <fullName evidence="1">Uncharacterized protein</fullName>
    </submittedName>
</protein>
<dbReference type="EMBL" id="PJMU01000001">
    <property type="protein sequence ID" value="PKV76299.1"/>
    <property type="molecule type" value="Genomic_DNA"/>
</dbReference>
<evidence type="ECO:0000313" key="1">
    <source>
        <dbReference type="EMBL" id="PKV76299.1"/>
    </source>
</evidence>
<comment type="caution">
    <text evidence="1">The sequence shown here is derived from an EMBL/GenBank/DDBJ whole genome shotgun (WGS) entry which is preliminary data.</text>
</comment>
<gene>
    <name evidence="1" type="ORF">BD749_1250</name>
</gene>
<reference evidence="1 2" key="1">
    <citation type="submission" date="2017-12" db="EMBL/GenBank/DDBJ databases">
        <title>Genomic Encyclopedia of Type Strains, Phase III (KMG-III): the genomes of soil and plant-associated and newly described type strains.</title>
        <authorList>
            <person name="Whitman W."/>
        </authorList>
    </citation>
    <scope>NUCLEOTIDE SEQUENCE [LARGE SCALE GENOMIC DNA]</scope>
    <source>
        <strain evidence="1 2">LP43</strain>
    </source>
</reference>
<evidence type="ECO:0000313" key="2">
    <source>
        <dbReference type="Proteomes" id="UP000233782"/>
    </source>
</evidence>
<dbReference type="AlphaFoldDB" id="A0A2N3V3U8"/>
<dbReference type="Proteomes" id="UP000233782">
    <property type="component" value="Unassembled WGS sequence"/>
</dbReference>
<keyword evidence="2" id="KW-1185">Reference proteome</keyword>
<organism evidence="1 2">
    <name type="scientific">Pontibacter ramchanderi</name>
    <dbReference type="NCBI Taxonomy" id="1179743"/>
    <lineage>
        <taxon>Bacteria</taxon>
        <taxon>Pseudomonadati</taxon>
        <taxon>Bacteroidota</taxon>
        <taxon>Cytophagia</taxon>
        <taxon>Cytophagales</taxon>
        <taxon>Hymenobacteraceae</taxon>
        <taxon>Pontibacter</taxon>
    </lineage>
</organism>
<sequence length="58" mass="6840">MKIYILKNDSLPLEETSCIRLIESYKDIQNPILEISCTKKKRPVSKRQAAKRYYTYAS</sequence>
<name>A0A2N3V3U8_9BACT</name>
<accession>A0A2N3V3U8</accession>
<proteinExistence type="predicted"/>